<gene>
    <name evidence="2" type="ORF">GCM10011363_06600</name>
</gene>
<protein>
    <submittedName>
        <fullName evidence="2">Uncharacterized protein</fullName>
    </submittedName>
</protein>
<dbReference type="EMBL" id="BMFC01000001">
    <property type="protein sequence ID" value="GGB92665.1"/>
    <property type="molecule type" value="Genomic_DNA"/>
</dbReference>
<accession>A0ABQ1KAB9</accession>
<evidence type="ECO:0000313" key="2">
    <source>
        <dbReference type="EMBL" id="GGB92665.1"/>
    </source>
</evidence>
<comment type="caution">
    <text evidence="2">The sequence shown here is derived from an EMBL/GenBank/DDBJ whole genome shotgun (WGS) entry which is preliminary data.</text>
</comment>
<evidence type="ECO:0000313" key="3">
    <source>
        <dbReference type="Proteomes" id="UP000645462"/>
    </source>
</evidence>
<evidence type="ECO:0000256" key="1">
    <source>
        <dbReference type="SAM" id="MobiDB-lite"/>
    </source>
</evidence>
<sequence length="148" mass="16799">MDKVSPPGFRLFPQTTGKSLERLLALHFGFRVDQICQRFNLSEVEPTVVQRTPCEFTSLCKTVAGDGFQAIQYAVDDGNAAVDMKFDNRFASKTRAILEGQNQRFIEKAAFFVDEFPKRGFPRLRRFKPKGRATGKGIWPRHPDDSNA</sequence>
<dbReference type="Proteomes" id="UP000645462">
    <property type="component" value="Unassembled WGS sequence"/>
</dbReference>
<proteinExistence type="predicted"/>
<reference evidence="3" key="1">
    <citation type="journal article" date="2019" name="Int. J. Syst. Evol. Microbiol.">
        <title>The Global Catalogue of Microorganisms (GCM) 10K type strain sequencing project: providing services to taxonomists for standard genome sequencing and annotation.</title>
        <authorList>
            <consortium name="The Broad Institute Genomics Platform"/>
            <consortium name="The Broad Institute Genome Sequencing Center for Infectious Disease"/>
            <person name="Wu L."/>
            <person name="Ma J."/>
        </authorList>
    </citation>
    <scope>NUCLEOTIDE SEQUENCE [LARGE SCALE GENOMIC DNA]</scope>
    <source>
        <strain evidence="3">CGMCC 1.12478</strain>
    </source>
</reference>
<keyword evidence="3" id="KW-1185">Reference proteome</keyword>
<name>A0ABQ1KAB9_9RHOB</name>
<organism evidence="2 3">
    <name type="scientific">Marivita lacus</name>
    <dbReference type="NCBI Taxonomy" id="1323742"/>
    <lineage>
        <taxon>Bacteria</taxon>
        <taxon>Pseudomonadati</taxon>
        <taxon>Pseudomonadota</taxon>
        <taxon>Alphaproteobacteria</taxon>
        <taxon>Rhodobacterales</taxon>
        <taxon>Roseobacteraceae</taxon>
        <taxon>Marivita</taxon>
    </lineage>
</organism>
<feature type="region of interest" description="Disordered" evidence="1">
    <location>
        <begin position="127"/>
        <end position="148"/>
    </location>
</feature>